<accession>A0A6H1NYG8</accession>
<protein>
    <submittedName>
        <fullName evidence="1">GDYXXLXY domain-containing protein</fullName>
    </submittedName>
</protein>
<evidence type="ECO:0000313" key="1">
    <source>
        <dbReference type="EMBL" id="QIZ06272.1"/>
    </source>
</evidence>
<sequence>MNKRAKQLVLACSVPVLILLGMCFSPLYTMLTGEDMILQTKPLDPSDLFRGDYVTLQYEAEEVPISLVDKAVVSRLQDQGGQFDVFVLMEKKDGVHTPIKVSLEKPDKGIFLKGTINYIDKDNQGQEIAFIEYNLDKYFLEDNTGTEWENASAKGEILAKLKVNNGYAVLTDITTK</sequence>
<dbReference type="Pfam" id="PF14345">
    <property type="entry name" value="GDYXXLXY"/>
    <property type="match status" value="1"/>
</dbReference>
<gene>
    <name evidence="1" type="ORF">HFZ78_05645</name>
</gene>
<reference evidence="1 2" key="2">
    <citation type="submission" date="2020-04" db="EMBL/GenBank/DDBJ databases">
        <authorList>
            <person name="Fomenkov A."/>
            <person name="Anton B.P."/>
            <person name="Roberts R.J."/>
        </authorList>
    </citation>
    <scope>NUCLEOTIDE SEQUENCE [LARGE SCALE GENOMIC DNA]</scope>
    <source>
        <strain evidence="1 2">S2</strain>
    </source>
</reference>
<dbReference type="EMBL" id="CP051128">
    <property type="protein sequence ID" value="QIZ06272.1"/>
    <property type="molecule type" value="Genomic_DNA"/>
</dbReference>
<name>A0A6H1NYG8_PRIMG</name>
<dbReference type="InterPro" id="IPR025833">
    <property type="entry name" value="GDYXXLXY"/>
</dbReference>
<dbReference type="Proteomes" id="UP000501868">
    <property type="component" value="Chromosome"/>
</dbReference>
<evidence type="ECO:0000313" key="2">
    <source>
        <dbReference type="Proteomes" id="UP000501868"/>
    </source>
</evidence>
<reference evidence="1 2" key="1">
    <citation type="submission" date="2020-04" db="EMBL/GenBank/DDBJ databases">
        <title>Genome-Wide Identification of 5-Methylcytosine Sites in Bacterial Genomes By High-Throughput Sequencing of MspJI Restriction Fragments.</title>
        <authorList>
            <person name="Wu V."/>
        </authorList>
    </citation>
    <scope>NUCLEOTIDE SEQUENCE [LARGE SCALE GENOMIC DNA]</scope>
    <source>
        <strain evidence="1 2">S2</strain>
    </source>
</reference>
<organism evidence="1 2">
    <name type="scientific">Priestia megaterium</name>
    <name type="common">Bacillus megaterium</name>
    <dbReference type="NCBI Taxonomy" id="1404"/>
    <lineage>
        <taxon>Bacteria</taxon>
        <taxon>Bacillati</taxon>
        <taxon>Bacillota</taxon>
        <taxon>Bacilli</taxon>
        <taxon>Bacillales</taxon>
        <taxon>Bacillaceae</taxon>
        <taxon>Priestia</taxon>
    </lineage>
</organism>
<dbReference type="AlphaFoldDB" id="A0A6H1NYG8"/>
<proteinExistence type="predicted"/>